<dbReference type="FunFam" id="3.40.120.10:FF:000006">
    <property type="entry name" value="Phosphoglucomutase PgmA"/>
    <property type="match status" value="1"/>
</dbReference>
<dbReference type="Gene3D" id="3.40.120.10">
    <property type="entry name" value="Alpha-D-Glucose-1,6-Bisphosphate, subunit A, domain 3"/>
    <property type="match status" value="3"/>
</dbReference>
<dbReference type="FunFam" id="3.40.120.10:FF:000005">
    <property type="entry name" value="Phosphoglucomutase 5"/>
    <property type="match status" value="1"/>
</dbReference>
<dbReference type="InterPro" id="IPR045244">
    <property type="entry name" value="PGM"/>
</dbReference>
<evidence type="ECO:0000256" key="13">
    <source>
        <dbReference type="RuleBase" id="RU004326"/>
    </source>
</evidence>
<dbReference type="InterPro" id="IPR036900">
    <property type="entry name" value="A-D-PHexomutase_C_sf"/>
</dbReference>
<accession>A0A0V0J593</accession>
<evidence type="ECO:0000256" key="5">
    <source>
        <dbReference type="ARBA" id="ARBA00022526"/>
    </source>
</evidence>
<evidence type="ECO:0000256" key="11">
    <source>
        <dbReference type="ARBA" id="ARBA00049318"/>
    </source>
</evidence>
<dbReference type="SUPFAM" id="SSF55957">
    <property type="entry name" value="Phosphoglucomutase, C-terminal domain"/>
    <property type="match status" value="1"/>
</dbReference>
<dbReference type="Pfam" id="PF24947">
    <property type="entry name" value="PGM1_C_vert_fung"/>
    <property type="match status" value="1"/>
</dbReference>
<dbReference type="FunFam" id="3.40.120.10:FF:000004">
    <property type="entry name" value="Phosphoglucomutase 5"/>
    <property type="match status" value="1"/>
</dbReference>
<evidence type="ECO:0000256" key="1">
    <source>
        <dbReference type="ARBA" id="ARBA00000443"/>
    </source>
</evidence>
<comment type="catalytic activity">
    <reaction evidence="12">
        <text>O-phospho-L-seryl-[protein] + alpha-D-glucose 1-phosphate = alpha-D-glucose 1,6-bisphosphate + L-seryl-[protein]</text>
        <dbReference type="Rhea" id="RHEA:68748"/>
        <dbReference type="Rhea" id="RHEA-COMP:9863"/>
        <dbReference type="Rhea" id="RHEA-COMP:11604"/>
        <dbReference type="ChEBI" id="CHEBI:29999"/>
        <dbReference type="ChEBI" id="CHEBI:58392"/>
        <dbReference type="ChEBI" id="CHEBI:58601"/>
        <dbReference type="ChEBI" id="CHEBI:83421"/>
    </reaction>
</comment>
<evidence type="ECO:0000256" key="7">
    <source>
        <dbReference type="ARBA" id="ARBA00022723"/>
    </source>
</evidence>
<dbReference type="NCBIfam" id="NF005737">
    <property type="entry name" value="PRK07564.1-1"/>
    <property type="match status" value="1"/>
</dbReference>
<dbReference type="PANTHER" id="PTHR22573:SF2">
    <property type="entry name" value="PHOSPHOGLUCOMUTASE"/>
    <property type="match status" value="1"/>
</dbReference>
<gene>
    <name evidence="17" type="primary">PGM1</name>
    <name evidence="17" type="ORF">TR136786</name>
</gene>
<evidence type="ECO:0000259" key="16">
    <source>
        <dbReference type="Pfam" id="PF02880"/>
    </source>
</evidence>
<feature type="domain" description="Alpha-D-phosphohexomutase alpha/beta/alpha" evidence="14">
    <location>
        <begin position="18"/>
        <end position="161"/>
    </location>
</feature>
<dbReference type="EMBL" id="GEEE01002452">
    <property type="protein sequence ID" value="JAP60773.1"/>
    <property type="molecule type" value="Transcribed_RNA"/>
</dbReference>
<dbReference type="InterPro" id="IPR005846">
    <property type="entry name" value="A-D-PHexomutase_a/b/a-III"/>
</dbReference>
<evidence type="ECO:0000256" key="12">
    <source>
        <dbReference type="ARBA" id="ARBA00049409"/>
    </source>
</evidence>
<dbReference type="Pfam" id="PF02878">
    <property type="entry name" value="PGM_PMM_I"/>
    <property type="match status" value="1"/>
</dbReference>
<dbReference type="PROSITE" id="PS00710">
    <property type="entry name" value="PGM_PMM"/>
    <property type="match status" value="1"/>
</dbReference>
<feature type="domain" description="Alpha-D-phosphohexomutase alpha/beta/alpha" evidence="15">
    <location>
        <begin position="218"/>
        <end position="306"/>
    </location>
</feature>
<keyword evidence="9" id="KW-0413">Isomerase</keyword>
<comment type="similarity">
    <text evidence="3 13">Belongs to the phosphohexose mutase family.</text>
</comment>
<evidence type="ECO:0000313" key="17">
    <source>
        <dbReference type="EMBL" id="JAP60773.1"/>
    </source>
</evidence>
<dbReference type="Pfam" id="PF02879">
    <property type="entry name" value="PGM_PMM_II"/>
    <property type="match status" value="1"/>
</dbReference>
<evidence type="ECO:0000256" key="2">
    <source>
        <dbReference type="ARBA" id="ARBA00001946"/>
    </source>
</evidence>
<reference evidence="17" key="1">
    <citation type="submission" date="2016-01" db="EMBL/GenBank/DDBJ databases">
        <title>Reference transcriptome for the parasite Schistocephalus solidus: insights into the molecular evolution of parasitism.</title>
        <authorList>
            <person name="Hebert F.O."/>
            <person name="Grambauer S."/>
            <person name="Barber I."/>
            <person name="Landry C.R."/>
            <person name="Aubin-Horth N."/>
        </authorList>
    </citation>
    <scope>NUCLEOTIDE SEQUENCE</scope>
</reference>
<evidence type="ECO:0000259" key="15">
    <source>
        <dbReference type="Pfam" id="PF02879"/>
    </source>
</evidence>
<dbReference type="InterPro" id="IPR005844">
    <property type="entry name" value="A-D-PHexomutase_a/b/a-I"/>
</dbReference>
<evidence type="ECO:0000256" key="3">
    <source>
        <dbReference type="ARBA" id="ARBA00010231"/>
    </source>
</evidence>
<evidence type="ECO:0000259" key="14">
    <source>
        <dbReference type="Pfam" id="PF02878"/>
    </source>
</evidence>
<dbReference type="FunFam" id="3.30.310.50:FF:000002">
    <property type="entry name" value="Phosphoglucomutase 5"/>
    <property type="match status" value="1"/>
</dbReference>
<dbReference type="Gene3D" id="3.30.310.50">
    <property type="entry name" value="Alpha-D-phosphohexomutase, C-terminal domain"/>
    <property type="match status" value="1"/>
</dbReference>
<sequence>MPEVFNIVKRQTTAFEGQKPGTSGLRKPVSTFRQPNYTENFIQAILTVAKKDIKPGDPFVLIVGGDGRYFLRECLLDIIVPLCAANGVTQLIIGQNGIISTPAVSCMIRKRKTNGGIILTASHNPGGPHGDFGIKYNIDNGGPAPEHLTDAIYEITKTMYEYATISQKMNVDLSQIGTTEFQIEDNRTFKVSIVSSVDDYVEMVDGIFDFELIKNFLAGANGQPPFKIVVDALHGVTGPYLKRIICEIFGMPETATRNCNPLEDFGGHHPDPNLTYAADLVDVARKDPSVGLAAAFDGDGDRNMIIGQGAFFVTPCDSLAVIADNAQCIKYFQEKGVRGFARSMPTSPAVDRVCKVKNLPVFETPTGWKFFGNLLDADMASVCGEESFGTGSNHIREKDGIWALLSWLSILADRQRQGKSYQVADVVKEHWATYGRDFFTRYDYENMSSEEGKQIMHRLETYLEDQKFVGRVFQTEHGMKFQVLKIENFSYTDPVDHSVSKNQGIMIFLDHDTRLVFRLSGTGSSGATMRMYVNTFSNEKSTLNMPASVFMAPHIELGINLCGVEYITGRIQPTVIT</sequence>
<comment type="catalytic activity">
    <reaction evidence="11">
        <text>alpha-D-glucose 1,6-bisphosphate + L-seryl-[protein] = O-phospho-L-seryl-[protein] + alpha-D-glucose 6-phosphate</text>
        <dbReference type="Rhea" id="RHEA:68752"/>
        <dbReference type="Rhea" id="RHEA-COMP:9863"/>
        <dbReference type="Rhea" id="RHEA-COMP:11604"/>
        <dbReference type="ChEBI" id="CHEBI:29999"/>
        <dbReference type="ChEBI" id="CHEBI:58225"/>
        <dbReference type="ChEBI" id="CHEBI:58392"/>
        <dbReference type="ChEBI" id="CHEBI:83421"/>
    </reaction>
</comment>
<name>A0A0V0J593_SCHSO</name>
<protein>
    <recommendedName>
        <fullName evidence="4">phosphoglucomutase (alpha-D-glucose-1,6-bisphosphate-dependent)</fullName>
        <ecNumber evidence="4">5.4.2.2</ecNumber>
    </recommendedName>
</protein>
<evidence type="ECO:0000256" key="9">
    <source>
        <dbReference type="ARBA" id="ARBA00023235"/>
    </source>
</evidence>
<dbReference type="EC" id="5.4.2.2" evidence="4"/>
<comment type="cofactor">
    <cofactor evidence="2">
        <name>Mg(2+)</name>
        <dbReference type="ChEBI" id="CHEBI:18420"/>
    </cofactor>
</comment>
<dbReference type="GO" id="GO:0005829">
    <property type="term" value="C:cytosol"/>
    <property type="evidence" value="ECO:0007669"/>
    <property type="project" value="TreeGrafter"/>
</dbReference>
<dbReference type="Pfam" id="PF02880">
    <property type="entry name" value="PGM_PMM_III"/>
    <property type="match status" value="1"/>
</dbReference>
<dbReference type="InterPro" id="IPR005845">
    <property type="entry name" value="A-D-PHexomutase_a/b/a-II"/>
</dbReference>
<keyword evidence="7 13" id="KW-0479">Metal-binding</keyword>
<dbReference type="AlphaFoldDB" id="A0A0V0J593"/>
<dbReference type="PANTHER" id="PTHR22573">
    <property type="entry name" value="PHOSPHOHEXOMUTASE FAMILY MEMBER"/>
    <property type="match status" value="1"/>
</dbReference>
<dbReference type="GO" id="GO:0000287">
    <property type="term" value="F:magnesium ion binding"/>
    <property type="evidence" value="ECO:0007669"/>
    <property type="project" value="InterPro"/>
</dbReference>
<evidence type="ECO:0000256" key="10">
    <source>
        <dbReference type="ARBA" id="ARBA00023277"/>
    </source>
</evidence>
<feature type="domain" description="Alpha-D-phosphohexomutase alpha/beta/alpha" evidence="16">
    <location>
        <begin position="328"/>
        <end position="434"/>
    </location>
</feature>
<evidence type="ECO:0000256" key="4">
    <source>
        <dbReference type="ARBA" id="ARBA00012728"/>
    </source>
</evidence>
<evidence type="ECO:0000256" key="8">
    <source>
        <dbReference type="ARBA" id="ARBA00022842"/>
    </source>
</evidence>
<dbReference type="InterPro" id="IPR016066">
    <property type="entry name" value="A-D-PHexomutase_CS"/>
</dbReference>
<dbReference type="InterPro" id="IPR016055">
    <property type="entry name" value="A-D-PHexomutase_a/b/a-I/II/III"/>
</dbReference>
<proteinExistence type="inferred from homology"/>
<keyword evidence="10" id="KW-0119">Carbohydrate metabolism</keyword>
<comment type="catalytic activity">
    <reaction evidence="1">
        <text>alpha-D-glucose 1-phosphate = alpha-D-glucose 6-phosphate</text>
        <dbReference type="Rhea" id="RHEA:23536"/>
        <dbReference type="ChEBI" id="CHEBI:58225"/>
        <dbReference type="ChEBI" id="CHEBI:58601"/>
        <dbReference type="EC" id="5.4.2.2"/>
    </reaction>
</comment>
<dbReference type="InterPro" id="IPR005841">
    <property type="entry name" value="Alpha-D-phosphohexomutase_SF"/>
</dbReference>
<keyword evidence="6" id="KW-0597">Phosphoprotein</keyword>
<dbReference type="GO" id="GO:0006006">
    <property type="term" value="P:glucose metabolic process"/>
    <property type="evidence" value="ECO:0007669"/>
    <property type="project" value="UniProtKB-KW"/>
</dbReference>
<organism evidence="17">
    <name type="scientific">Schistocephalus solidus</name>
    <name type="common">Tapeworm</name>
    <dbReference type="NCBI Taxonomy" id="70667"/>
    <lineage>
        <taxon>Eukaryota</taxon>
        <taxon>Metazoa</taxon>
        <taxon>Spiralia</taxon>
        <taxon>Lophotrochozoa</taxon>
        <taxon>Platyhelminthes</taxon>
        <taxon>Cestoda</taxon>
        <taxon>Eucestoda</taxon>
        <taxon>Diphyllobothriidea</taxon>
        <taxon>Diphyllobothriidae</taxon>
        <taxon>Schistocephalus</taxon>
    </lineage>
</organism>
<dbReference type="SUPFAM" id="SSF53738">
    <property type="entry name" value="Phosphoglucomutase, first 3 domains"/>
    <property type="match status" value="3"/>
</dbReference>
<keyword evidence="8 13" id="KW-0460">Magnesium</keyword>
<evidence type="ECO:0000256" key="6">
    <source>
        <dbReference type="ARBA" id="ARBA00022553"/>
    </source>
</evidence>
<dbReference type="PRINTS" id="PR00509">
    <property type="entry name" value="PGMPMM"/>
</dbReference>
<dbReference type="GO" id="GO:0004614">
    <property type="term" value="F:phosphoglucomutase activity"/>
    <property type="evidence" value="ECO:0007669"/>
    <property type="project" value="UniProtKB-EC"/>
</dbReference>
<keyword evidence="5" id="KW-0313">Glucose metabolism</keyword>